<sequence length="151" mass="16870">MISTKKLFKLARKWQIMATIRQKRITSPRPSGVDVNTNNCSTSSPIVEKGHFVVYGADQIQFVLPLEYLRSRIVTELFALAEEEFGLPSDGPLTLPCDAAFMEYVIVLIKKHATEAVVKALLMTLSDTRCSSSSSNLIQQATYQHQLVCSF</sequence>
<comment type="similarity">
    <text evidence="1">Belongs to the ARG7 family.</text>
</comment>
<reference evidence="5" key="1">
    <citation type="submission" date="2025-08" db="UniProtKB">
        <authorList>
            <consortium name="RefSeq"/>
        </authorList>
    </citation>
    <scope>IDENTIFICATION</scope>
    <source>
        <tissue evidence="5">Leaf</tissue>
    </source>
</reference>
<dbReference type="InterPro" id="IPR003676">
    <property type="entry name" value="SAUR_fam"/>
</dbReference>
<dbReference type="GeneID" id="110417522"/>
<organism evidence="4 5">
    <name type="scientific">Herrania umbratica</name>
    <dbReference type="NCBI Taxonomy" id="108875"/>
    <lineage>
        <taxon>Eukaryota</taxon>
        <taxon>Viridiplantae</taxon>
        <taxon>Streptophyta</taxon>
        <taxon>Embryophyta</taxon>
        <taxon>Tracheophyta</taxon>
        <taxon>Spermatophyta</taxon>
        <taxon>Magnoliopsida</taxon>
        <taxon>eudicotyledons</taxon>
        <taxon>Gunneridae</taxon>
        <taxon>Pentapetalae</taxon>
        <taxon>rosids</taxon>
        <taxon>malvids</taxon>
        <taxon>Malvales</taxon>
        <taxon>Malvaceae</taxon>
        <taxon>Byttnerioideae</taxon>
        <taxon>Herrania</taxon>
    </lineage>
</organism>
<evidence type="ECO:0000313" key="5">
    <source>
        <dbReference type="RefSeq" id="XP_021285568.1"/>
    </source>
</evidence>
<evidence type="ECO:0000256" key="2">
    <source>
        <dbReference type="ARBA" id="ARBA00022473"/>
    </source>
</evidence>
<dbReference type="RefSeq" id="XP_021285568.1">
    <property type="nucleotide sequence ID" value="XM_021429893.1"/>
</dbReference>
<dbReference type="PANTHER" id="PTHR31175:SF65">
    <property type="entry name" value="AUXIN-RESPONSIVE PROTEIN SAUR66-LIKE"/>
    <property type="match status" value="1"/>
</dbReference>
<dbReference type="OrthoDB" id="843545at2759"/>
<keyword evidence="4" id="KW-1185">Reference proteome</keyword>
<keyword evidence="3" id="KW-0341">Growth regulation</keyword>
<protein>
    <submittedName>
        <fullName evidence="5">Auxin-responsive protein SAUR68-like</fullName>
    </submittedName>
</protein>
<dbReference type="AlphaFoldDB" id="A0A6J1AF53"/>
<evidence type="ECO:0000256" key="3">
    <source>
        <dbReference type="ARBA" id="ARBA00022604"/>
    </source>
</evidence>
<keyword evidence="2" id="KW-0217">Developmental protein</keyword>
<accession>A0A6J1AF53</accession>
<dbReference type="GO" id="GO:0009733">
    <property type="term" value="P:response to auxin"/>
    <property type="evidence" value="ECO:0007669"/>
    <property type="project" value="InterPro"/>
</dbReference>
<gene>
    <name evidence="5" type="primary">LOC110417522</name>
</gene>
<proteinExistence type="inferred from homology"/>
<dbReference type="Proteomes" id="UP000504621">
    <property type="component" value="Unplaced"/>
</dbReference>
<evidence type="ECO:0000256" key="1">
    <source>
        <dbReference type="ARBA" id="ARBA00006974"/>
    </source>
</evidence>
<dbReference type="Pfam" id="PF02519">
    <property type="entry name" value="Auxin_inducible"/>
    <property type="match status" value="1"/>
</dbReference>
<name>A0A6J1AF53_9ROSI</name>
<dbReference type="PANTHER" id="PTHR31175">
    <property type="entry name" value="AUXIN-RESPONSIVE FAMILY PROTEIN"/>
    <property type="match status" value="1"/>
</dbReference>
<evidence type="ECO:0000313" key="4">
    <source>
        <dbReference type="Proteomes" id="UP000504621"/>
    </source>
</evidence>